<keyword evidence="3" id="KW-1185">Reference proteome</keyword>
<name>A0ABY2L9E2_9LEPT</name>
<dbReference type="Gene3D" id="2.30.30.40">
    <property type="entry name" value="SH3 Domains"/>
    <property type="match status" value="1"/>
</dbReference>
<evidence type="ECO:0000259" key="1">
    <source>
        <dbReference type="Pfam" id="PF08239"/>
    </source>
</evidence>
<protein>
    <submittedName>
        <fullName evidence="2">SH3 domain-containing protein</fullName>
    </submittedName>
</protein>
<comment type="caution">
    <text evidence="2">The sequence shown here is derived from an EMBL/GenBank/DDBJ whole genome shotgun (WGS) entry which is preliminary data.</text>
</comment>
<gene>
    <name evidence="2" type="ORF">EHQ10_05845</name>
</gene>
<accession>A0ABY2L9E2</accession>
<sequence>MMSLNKIIFDLIILIVLFDSITLGAQENIKDDRNVYVFASKGLNLRAQPDQNAEILKTIPYAKKLRINEIDSKIISIDQKIGHWTHISDEEKEGWVFGGYLLVTNPNELITKVYQEVKSINHKVYQSSSLKFSDKNITIKSTYGNYAIVTYPGTGLEPGMSSKIDSVWFYNGTTWNLYINDTKSGYVEKISDSYQNKSISLLLINDDLIPDFIISEYCCGSISNSQIFLSNLNLHQKFKSLSDLSFSKFTWTHLCGNNLYLFVSSKDDKTKQYRYDCKSNQLKINE</sequence>
<reference evidence="3" key="1">
    <citation type="journal article" date="2019" name="PLoS Negl. Trop. Dis.">
        <title>Revisiting the worldwide diversity of Leptospira species in the environment.</title>
        <authorList>
            <person name="Vincent A.T."/>
            <person name="Schiettekatte O."/>
            <person name="Bourhy P."/>
            <person name="Veyrier F.J."/>
            <person name="Picardeau M."/>
        </authorList>
    </citation>
    <scope>NUCLEOTIDE SEQUENCE [LARGE SCALE GENOMIC DNA]</scope>
    <source>
        <strain evidence="3">201800295</strain>
    </source>
</reference>
<dbReference type="InterPro" id="IPR003646">
    <property type="entry name" value="SH3-like_bac-type"/>
</dbReference>
<proteinExistence type="predicted"/>
<dbReference type="EMBL" id="RQFD01000003">
    <property type="protein sequence ID" value="TGK53263.1"/>
    <property type="molecule type" value="Genomic_DNA"/>
</dbReference>
<evidence type="ECO:0000313" key="3">
    <source>
        <dbReference type="Proteomes" id="UP000297617"/>
    </source>
</evidence>
<feature type="domain" description="SH3b" evidence="1">
    <location>
        <begin position="42"/>
        <end position="101"/>
    </location>
</feature>
<organism evidence="2 3">
    <name type="scientific">Leptospira bouyouniensis</name>
    <dbReference type="NCBI Taxonomy" id="2484911"/>
    <lineage>
        <taxon>Bacteria</taxon>
        <taxon>Pseudomonadati</taxon>
        <taxon>Spirochaetota</taxon>
        <taxon>Spirochaetia</taxon>
        <taxon>Leptospirales</taxon>
        <taxon>Leptospiraceae</taxon>
        <taxon>Leptospira</taxon>
    </lineage>
</organism>
<evidence type="ECO:0000313" key="2">
    <source>
        <dbReference type="EMBL" id="TGK53263.1"/>
    </source>
</evidence>
<dbReference type="Pfam" id="PF08239">
    <property type="entry name" value="SH3_3"/>
    <property type="match status" value="1"/>
</dbReference>
<dbReference type="Proteomes" id="UP000297617">
    <property type="component" value="Unassembled WGS sequence"/>
</dbReference>